<sequence>MAENKKIIICEYAYSALHDFASFAKFVSYAENLDQVEELFQNENCRKNYQHIWFELEIINASALSDWEDEGRPVDWKNYWESHYKQDSTELVNKLIAVLK</sequence>
<dbReference type="EMBL" id="CP157947">
    <property type="protein sequence ID" value="XBS69616.1"/>
    <property type="molecule type" value="Genomic_DNA"/>
</dbReference>
<proteinExistence type="predicted"/>
<organism evidence="1">
    <name type="scientific">Acerihabitans sp. KWT182</name>
    <dbReference type="NCBI Taxonomy" id="3157919"/>
    <lineage>
        <taxon>Bacteria</taxon>
        <taxon>Pseudomonadati</taxon>
        <taxon>Pseudomonadota</taxon>
        <taxon>Gammaproteobacteria</taxon>
        <taxon>Enterobacterales</taxon>
        <taxon>Pectobacteriaceae</taxon>
        <taxon>Acerihabitans</taxon>
    </lineage>
</organism>
<dbReference type="AlphaFoldDB" id="A0AAU7QBL3"/>
<gene>
    <name evidence="1" type="ORF">ABK905_25360</name>
</gene>
<reference evidence="1" key="1">
    <citation type="submission" date="2024-06" db="EMBL/GenBank/DDBJ databases">
        <authorList>
            <person name="Coelho C."/>
            <person name="Bento M."/>
            <person name="Garcia E."/>
            <person name="Camelo A."/>
            <person name="Brandao I."/>
            <person name="Espirito Santo C."/>
            <person name="Trovao J."/>
            <person name="Verissimo A."/>
            <person name="Costa J."/>
            <person name="Tiago I."/>
        </authorList>
    </citation>
    <scope>NUCLEOTIDE SEQUENCE</scope>
    <source>
        <strain evidence="1">KWT182</strain>
    </source>
</reference>
<protein>
    <recommendedName>
        <fullName evidence="2">CdiI immunity protein domain-containing protein</fullName>
    </recommendedName>
</protein>
<evidence type="ECO:0000313" key="1">
    <source>
        <dbReference type="EMBL" id="XBS69616.1"/>
    </source>
</evidence>
<evidence type="ECO:0008006" key="2">
    <source>
        <dbReference type="Google" id="ProtNLM"/>
    </source>
</evidence>
<accession>A0AAU7QBL3</accession>
<name>A0AAU7QBL3_9GAMM</name>